<dbReference type="OrthoDB" id="6730379at2759"/>
<keyword evidence="3 7" id="KW-0812">Transmembrane</keyword>
<feature type="transmembrane region" description="Helical" evidence="7">
    <location>
        <begin position="422"/>
        <end position="445"/>
    </location>
</feature>
<dbReference type="Pfam" id="PF07690">
    <property type="entry name" value="MFS_1"/>
    <property type="match status" value="1"/>
</dbReference>
<proteinExistence type="inferred from homology"/>
<feature type="transmembrane region" description="Helical" evidence="7">
    <location>
        <begin position="80"/>
        <end position="98"/>
    </location>
</feature>
<accession>A0A4Q1BW59</accession>
<feature type="transmembrane region" description="Helical" evidence="7">
    <location>
        <begin position="396"/>
        <end position="416"/>
    </location>
</feature>
<dbReference type="AlphaFoldDB" id="A0A4Q1BW59"/>
<comment type="subcellular location">
    <subcellularLocation>
        <location evidence="1">Membrane</location>
        <topology evidence="1">Multi-pass membrane protein</topology>
    </subcellularLocation>
</comment>
<dbReference type="PANTHER" id="PTHR43791">
    <property type="entry name" value="PERMEASE-RELATED"/>
    <property type="match status" value="1"/>
</dbReference>
<evidence type="ECO:0000256" key="5">
    <source>
        <dbReference type="ARBA" id="ARBA00023136"/>
    </source>
</evidence>
<dbReference type="FunFam" id="1.20.1250.20:FF:000064">
    <property type="entry name" value="MFS allantoate transporter"/>
    <property type="match status" value="1"/>
</dbReference>
<dbReference type="InterPro" id="IPR036259">
    <property type="entry name" value="MFS_trans_sf"/>
</dbReference>
<dbReference type="GO" id="GO:0022857">
    <property type="term" value="F:transmembrane transporter activity"/>
    <property type="evidence" value="ECO:0007669"/>
    <property type="project" value="InterPro"/>
</dbReference>
<feature type="transmembrane region" description="Helical" evidence="7">
    <location>
        <begin position="171"/>
        <end position="190"/>
    </location>
</feature>
<evidence type="ECO:0000256" key="4">
    <source>
        <dbReference type="ARBA" id="ARBA00022989"/>
    </source>
</evidence>
<sequence length="485" mass="54001">MNDIHQDMDEKMSSVVDPKIDLAEEEYTEAESREVVRKLDIYILPIMFVLFTLQFMDKQALNYGAIWGLKTDLKLTSDQYAWTGSIFYFGYLLAQFIFPPLVHKVPIAKACGVFIFLWSAVLMTMPACKNFTGLACQRFFLGVCEGGITPAFVVLTSLFYTRQEQALRSSVWYNGNAMGNIIGGALGYAFGEANTNLQKWQLFPLVFGAISLGFSAAFVFLVPDSVEKARFFNDDERRVAVLRVRSNMTGVARGHFNWYEVREALIDPKTWLILIIALPNALQASGPGTFGSQIVKNFGFSTLHTTVLQAVPTGAFQFLTTVGAGYIATHYKDMRLILIVIVNLPAIIGGACLYSLPKSNKALLAPYILVYGAACTQSLYLTFLSSNVAGYTKKTVVAVGSLLMYSAGQIAGPHFFTEPPYALGFGMMMTCYSIIIVTAIVLRFYCVRENKRRDAAHLHMDVSQVVADEQDLTDWQRKATFRYAL</sequence>
<dbReference type="InterPro" id="IPR011701">
    <property type="entry name" value="MFS"/>
</dbReference>
<dbReference type="Proteomes" id="UP000289152">
    <property type="component" value="Unassembled WGS sequence"/>
</dbReference>
<keyword evidence="9" id="KW-1185">Reference proteome</keyword>
<reference evidence="8 9" key="1">
    <citation type="submission" date="2016-06" db="EMBL/GenBank/DDBJ databases">
        <title>Evolution of pathogenesis and genome organization in the Tremellales.</title>
        <authorList>
            <person name="Cuomo C."/>
            <person name="Litvintseva A."/>
            <person name="Heitman J."/>
            <person name="Chen Y."/>
            <person name="Sun S."/>
            <person name="Springer D."/>
            <person name="Dromer F."/>
            <person name="Young S."/>
            <person name="Zeng Q."/>
            <person name="Chapman S."/>
            <person name="Gujja S."/>
            <person name="Saif S."/>
            <person name="Birren B."/>
        </authorList>
    </citation>
    <scope>NUCLEOTIDE SEQUENCE [LARGE SCALE GENOMIC DNA]</scope>
    <source>
        <strain evidence="8 9">ATCC 28783</strain>
    </source>
</reference>
<gene>
    <name evidence="8" type="ORF">M231_00391</name>
</gene>
<organism evidence="8 9">
    <name type="scientific">Tremella mesenterica</name>
    <name type="common">Jelly fungus</name>
    <dbReference type="NCBI Taxonomy" id="5217"/>
    <lineage>
        <taxon>Eukaryota</taxon>
        <taxon>Fungi</taxon>
        <taxon>Dikarya</taxon>
        <taxon>Basidiomycota</taxon>
        <taxon>Agaricomycotina</taxon>
        <taxon>Tremellomycetes</taxon>
        <taxon>Tremellales</taxon>
        <taxon>Tremellaceae</taxon>
        <taxon>Tremella</taxon>
    </lineage>
</organism>
<dbReference type="Gene3D" id="1.20.1250.20">
    <property type="entry name" value="MFS general substrate transporter like domains"/>
    <property type="match status" value="2"/>
</dbReference>
<evidence type="ECO:0000256" key="6">
    <source>
        <dbReference type="ARBA" id="ARBA00037968"/>
    </source>
</evidence>
<evidence type="ECO:0008006" key="10">
    <source>
        <dbReference type="Google" id="ProtNLM"/>
    </source>
</evidence>
<dbReference type="SUPFAM" id="SSF103473">
    <property type="entry name" value="MFS general substrate transporter"/>
    <property type="match status" value="1"/>
</dbReference>
<dbReference type="InParanoid" id="A0A4Q1BW59"/>
<feature type="transmembrane region" description="Helical" evidence="7">
    <location>
        <begin position="362"/>
        <end position="384"/>
    </location>
</feature>
<comment type="similarity">
    <text evidence="6">Belongs to the major facilitator superfamily. Allantoate permease family.</text>
</comment>
<evidence type="ECO:0000313" key="9">
    <source>
        <dbReference type="Proteomes" id="UP000289152"/>
    </source>
</evidence>
<evidence type="ECO:0000256" key="3">
    <source>
        <dbReference type="ARBA" id="ARBA00022692"/>
    </source>
</evidence>
<evidence type="ECO:0000256" key="1">
    <source>
        <dbReference type="ARBA" id="ARBA00004141"/>
    </source>
</evidence>
<keyword evidence="2" id="KW-0813">Transport</keyword>
<evidence type="ECO:0000256" key="7">
    <source>
        <dbReference type="SAM" id="Phobius"/>
    </source>
</evidence>
<dbReference type="FunCoup" id="A0A4Q1BW59">
    <property type="interactions" value="36"/>
</dbReference>
<dbReference type="GO" id="GO:0016020">
    <property type="term" value="C:membrane"/>
    <property type="evidence" value="ECO:0007669"/>
    <property type="project" value="UniProtKB-SubCell"/>
</dbReference>
<evidence type="ECO:0000256" key="2">
    <source>
        <dbReference type="ARBA" id="ARBA00022448"/>
    </source>
</evidence>
<feature type="transmembrane region" description="Helical" evidence="7">
    <location>
        <begin position="139"/>
        <end position="159"/>
    </location>
</feature>
<dbReference type="VEuPathDB" id="FungiDB:TREMEDRAFT_63465"/>
<comment type="caution">
    <text evidence="8">The sequence shown here is derived from an EMBL/GenBank/DDBJ whole genome shotgun (WGS) entry which is preliminary data.</text>
</comment>
<evidence type="ECO:0000313" key="8">
    <source>
        <dbReference type="EMBL" id="RXK42401.1"/>
    </source>
</evidence>
<keyword evidence="5 7" id="KW-0472">Membrane</keyword>
<dbReference type="EMBL" id="SDIL01000002">
    <property type="protein sequence ID" value="RXK42401.1"/>
    <property type="molecule type" value="Genomic_DNA"/>
</dbReference>
<dbReference type="PANTHER" id="PTHR43791:SF70">
    <property type="entry name" value="MAJOR FACILITATOR SUPERFAMILY (MFS) PROFILE DOMAIN-CONTAINING PROTEIN"/>
    <property type="match status" value="1"/>
</dbReference>
<keyword evidence="4 7" id="KW-1133">Transmembrane helix</keyword>
<name>A0A4Q1BW59_TREME</name>
<protein>
    <recommendedName>
        <fullName evidence="10">Major facilitator superfamily (MFS) profile domain-containing protein</fullName>
    </recommendedName>
</protein>
<feature type="transmembrane region" description="Helical" evidence="7">
    <location>
        <begin position="110"/>
        <end position="127"/>
    </location>
</feature>
<dbReference type="STRING" id="5217.A0A4Q1BW59"/>
<feature type="transmembrane region" description="Helical" evidence="7">
    <location>
        <begin position="336"/>
        <end position="356"/>
    </location>
</feature>
<feature type="transmembrane region" description="Helical" evidence="7">
    <location>
        <begin position="202"/>
        <end position="222"/>
    </location>
</feature>
<feature type="transmembrane region" description="Helical" evidence="7">
    <location>
        <begin position="39"/>
        <end position="56"/>
    </location>
</feature>